<feature type="domain" description="HTH tetR-type" evidence="3">
    <location>
        <begin position="8"/>
        <end position="68"/>
    </location>
</feature>
<sequence>MKHETTTLMTKRALASSLKKIMEKKPLSKISVREIIEDCGVNRKTFYYHFQDIYALVKWIFEEEAIEVVKQYDLIVDYVDAIRFTLNYVEENKVICNCAFDALGRDELKRFFQKDFFSFVENIITQLSEGKNIPEDFKEFLITIYTESLASLLIEWLRNKEDRDREKFIRYISIAFYGTIEQVLSRAETELSPPKRLP</sequence>
<dbReference type="InterPro" id="IPR009057">
    <property type="entry name" value="Homeodomain-like_sf"/>
</dbReference>
<dbReference type="Gene3D" id="1.10.357.10">
    <property type="entry name" value="Tetracycline Repressor, domain 2"/>
    <property type="match status" value="1"/>
</dbReference>
<name>A0A1M6PTW5_9FIRM</name>
<keyword evidence="5" id="KW-1185">Reference proteome</keyword>
<dbReference type="OrthoDB" id="9810250at2"/>
<evidence type="ECO:0000256" key="1">
    <source>
        <dbReference type="ARBA" id="ARBA00023125"/>
    </source>
</evidence>
<dbReference type="Pfam" id="PF00440">
    <property type="entry name" value="TetR_N"/>
    <property type="match status" value="1"/>
</dbReference>
<dbReference type="GO" id="GO:0003677">
    <property type="term" value="F:DNA binding"/>
    <property type="evidence" value="ECO:0007669"/>
    <property type="project" value="UniProtKB-UniRule"/>
</dbReference>
<dbReference type="PANTHER" id="PTHR43479">
    <property type="entry name" value="ACREF/ENVCD OPERON REPRESSOR-RELATED"/>
    <property type="match status" value="1"/>
</dbReference>
<evidence type="ECO:0000313" key="4">
    <source>
        <dbReference type="EMBL" id="SHK11351.1"/>
    </source>
</evidence>
<dbReference type="SUPFAM" id="SSF46689">
    <property type="entry name" value="Homeodomain-like"/>
    <property type="match status" value="1"/>
</dbReference>
<keyword evidence="1 2" id="KW-0238">DNA-binding</keyword>
<evidence type="ECO:0000313" key="5">
    <source>
        <dbReference type="Proteomes" id="UP000184386"/>
    </source>
</evidence>
<dbReference type="Proteomes" id="UP000184386">
    <property type="component" value="Unassembled WGS sequence"/>
</dbReference>
<feature type="DNA-binding region" description="H-T-H motif" evidence="2">
    <location>
        <begin position="31"/>
        <end position="50"/>
    </location>
</feature>
<dbReference type="PROSITE" id="PS50977">
    <property type="entry name" value="HTH_TETR_2"/>
    <property type="match status" value="1"/>
</dbReference>
<dbReference type="PANTHER" id="PTHR43479:SF7">
    <property type="entry name" value="TETR-FAMILY TRANSCRIPTIONAL REGULATOR"/>
    <property type="match status" value="1"/>
</dbReference>
<evidence type="ECO:0000259" key="3">
    <source>
        <dbReference type="PROSITE" id="PS50977"/>
    </source>
</evidence>
<accession>A0A1M6PTW5</accession>
<evidence type="ECO:0000256" key="2">
    <source>
        <dbReference type="PROSITE-ProRule" id="PRU00335"/>
    </source>
</evidence>
<dbReference type="EMBL" id="FRAC01000009">
    <property type="protein sequence ID" value="SHK11351.1"/>
    <property type="molecule type" value="Genomic_DNA"/>
</dbReference>
<gene>
    <name evidence="4" type="ORF">SAMN02745136_01730</name>
</gene>
<dbReference type="STRING" id="1121322.SAMN02745136_01730"/>
<dbReference type="InterPro" id="IPR039532">
    <property type="entry name" value="TetR_C_Firmicutes"/>
</dbReference>
<proteinExistence type="predicted"/>
<reference evidence="4 5" key="1">
    <citation type="submission" date="2016-11" db="EMBL/GenBank/DDBJ databases">
        <authorList>
            <person name="Jaros S."/>
            <person name="Januszkiewicz K."/>
            <person name="Wedrychowicz H."/>
        </authorList>
    </citation>
    <scope>NUCLEOTIDE SEQUENCE [LARGE SCALE GENOMIC DNA]</scope>
    <source>
        <strain evidence="4 5">DSM 15929</strain>
    </source>
</reference>
<organism evidence="4 5">
    <name type="scientific">Anaerocolumna jejuensis DSM 15929</name>
    <dbReference type="NCBI Taxonomy" id="1121322"/>
    <lineage>
        <taxon>Bacteria</taxon>
        <taxon>Bacillati</taxon>
        <taxon>Bacillota</taxon>
        <taxon>Clostridia</taxon>
        <taxon>Lachnospirales</taxon>
        <taxon>Lachnospiraceae</taxon>
        <taxon>Anaerocolumna</taxon>
    </lineage>
</organism>
<protein>
    <submittedName>
        <fullName evidence="4">Transcriptional regulator, TetR family</fullName>
    </submittedName>
</protein>
<dbReference type="RefSeq" id="WP_073274845.1">
    <property type="nucleotide sequence ID" value="NZ_FRAC01000009.1"/>
</dbReference>
<dbReference type="AlphaFoldDB" id="A0A1M6PTW5"/>
<dbReference type="Pfam" id="PF14278">
    <property type="entry name" value="TetR_C_8"/>
    <property type="match status" value="1"/>
</dbReference>
<dbReference type="InterPro" id="IPR050624">
    <property type="entry name" value="HTH-type_Tx_Regulator"/>
</dbReference>
<dbReference type="InterPro" id="IPR001647">
    <property type="entry name" value="HTH_TetR"/>
</dbReference>